<reference evidence="2 3" key="1">
    <citation type="submission" date="2016-01" db="EMBL/GenBank/DDBJ databases">
        <title>The new phylogeny of the genus Mycobacterium.</title>
        <authorList>
            <person name="Tarcisio F."/>
            <person name="Conor M."/>
            <person name="Antonella G."/>
            <person name="Elisabetta G."/>
            <person name="Giulia F.S."/>
            <person name="Sara T."/>
            <person name="Anna F."/>
            <person name="Clotilde B."/>
            <person name="Roberto B."/>
            <person name="Veronica D.S."/>
            <person name="Fabio R."/>
            <person name="Monica P."/>
            <person name="Olivier J."/>
            <person name="Enrico T."/>
            <person name="Nicola S."/>
        </authorList>
    </citation>
    <scope>NUCLEOTIDE SEQUENCE [LARGE SCALE GENOMIC DNA]</scope>
    <source>
        <strain evidence="2 3">DSM 44153</strain>
    </source>
</reference>
<dbReference type="OrthoDB" id="5405911at2"/>
<evidence type="ECO:0000259" key="1">
    <source>
        <dbReference type="PROSITE" id="PS51729"/>
    </source>
</evidence>
<dbReference type="PANTHER" id="PTHR31435:SF10">
    <property type="entry name" value="BSR4717 PROTEIN"/>
    <property type="match status" value="1"/>
</dbReference>
<comment type="caution">
    <text evidence="2">The sequence shown here is derived from an EMBL/GenBank/DDBJ whole genome shotgun (WGS) entry which is preliminary data.</text>
</comment>
<keyword evidence="2" id="KW-0808">Transferase</keyword>
<dbReference type="RefSeq" id="WP_085111441.1">
    <property type="nucleotide sequence ID" value="NZ_JACKSN010000034.1"/>
</dbReference>
<dbReference type="GO" id="GO:0016740">
    <property type="term" value="F:transferase activity"/>
    <property type="evidence" value="ECO:0007669"/>
    <property type="project" value="UniProtKB-KW"/>
</dbReference>
<keyword evidence="3" id="KW-1185">Reference proteome</keyword>
<dbReference type="PANTHER" id="PTHR31435">
    <property type="entry name" value="PROTEIN NATD1"/>
    <property type="match status" value="1"/>
</dbReference>
<accession>A0A1X2EEA8</accession>
<evidence type="ECO:0000313" key="2">
    <source>
        <dbReference type="EMBL" id="ORW98819.1"/>
    </source>
</evidence>
<dbReference type="AlphaFoldDB" id="A0A1X2EEA8"/>
<dbReference type="STRING" id="1798.AWC30_01175"/>
<dbReference type="Gene3D" id="3.40.630.30">
    <property type="match status" value="1"/>
</dbReference>
<proteinExistence type="predicted"/>
<protein>
    <submittedName>
        <fullName evidence="2">GNAT family acetyltransferase</fullName>
    </submittedName>
</protein>
<feature type="domain" description="N-acetyltransferase" evidence="1">
    <location>
        <begin position="7"/>
        <end position="93"/>
    </location>
</feature>
<dbReference type="InterPro" id="IPR031165">
    <property type="entry name" value="GNAT_YJDJ"/>
</dbReference>
<dbReference type="Proteomes" id="UP000193090">
    <property type="component" value="Unassembled WGS sequence"/>
</dbReference>
<sequence>MADANITTKNTGERYEIHVDGERAGLADYVDTNGQRIFHHTTVDDRFTGQGLAGKLIAAALDETRAAGKRVVPICSFVASYVEKHDGYRDLVDPVTDEARAAAEAATG</sequence>
<evidence type="ECO:0000313" key="3">
    <source>
        <dbReference type="Proteomes" id="UP000193090"/>
    </source>
</evidence>
<dbReference type="EMBL" id="LQPZ01000056">
    <property type="protein sequence ID" value="ORW98819.1"/>
    <property type="molecule type" value="Genomic_DNA"/>
</dbReference>
<gene>
    <name evidence="2" type="ORF">AWC30_01175</name>
</gene>
<name>A0A1X2EEA8_9MYCO</name>
<dbReference type="InterPro" id="IPR045057">
    <property type="entry name" value="Gcn5-rel_NAT"/>
</dbReference>
<dbReference type="SUPFAM" id="SSF55729">
    <property type="entry name" value="Acyl-CoA N-acyltransferases (Nat)"/>
    <property type="match status" value="1"/>
</dbReference>
<dbReference type="PROSITE" id="PS51729">
    <property type="entry name" value="GNAT_YJDJ"/>
    <property type="match status" value="1"/>
</dbReference>
<organism evidence="2 3">
    <name type="scientific">Mycolicibacillus trivialis</name>
    <dbReference type="NCBI Taxonomy" id="1798"/>
    <lineage>
        <taxon>Bacteria</taxon>
        <taxon>Bacillati</taxon>
        <taxon>Actinomycetota</taxon>
        <taxon>Actinomycetes</taxon>
        <taxon>Mycobacteriales</taxon>
        <taxon>Mycobacteriaceae</taxon>
        <taxon>Mycolicibacillus</taxon>
    </lineage>
</organism>
<dbReference type="InterPro" id="IPR016181">
    <property type="entry name" value="Acyl_CoA_acyltransferase"/>
</dbReference>
<dbReference type="Pfam" id="PF14542">
    <property type="entry name" value="Acetyltransf_CG"/>
    <property type="match status" value="1"/>
</dbReference>